<name>A0A022RNT3_ERYGU</name>
<reference evidence="1 2" key="1">
    <citation type="journal article" date="2013" name="Proc. Natl. Acad. Sci. U.S.A.">
        <title>Fine-scale variation in meiotic recombination in Mimulus inferred from population shotgun sequencing.</title>
        <authorList>
            <person name="Hellsten U."/>
            <person name="Wright K.M."/>
            <person name="Jenkins J."/>
            <person name="Shu S."/>
            <person name="Yuan Y."/>
            <person name="Wessler S.R."/>
            <person name="Schmutz J."/>
            <person name="Willis J.H."/>
            <person name="Rokhsar D.S."/>
        </authorList>
    </citation>
    <scope>NUCLEOTIDE SEQUENCE [LARGE SCALE GENOMIC DNA]</scope>
    <source>
        <strain evidence="2">cv. DUN x IM62</strain>
    </source>
</reference>
<organism evidence="1 2">
    <name type="scientific">Erythranthe guttata</name>
    <name type="common">Yellow monkey flower</name>
    <name type="synonym">Mimulus guttatus</name>
    <dbReference type="NCBI Taxonomy" id="4155"/>
    <lineage>
        <taxon>Eukaryota</taxon>
        <taxon>Viridiplantae</taxon>
        <taxon>Streptophyta</taxon>
        <taxon>Embryophyta</taxon>
        <taxon>Tracheophyta</taxon>
        <taxon>Spermatophyta</taxon>
        <taxon>Magnoliopsida</taxon>
        <taxon>eudicotyledons</taxon>
        <taxon>Gunneridae</taxon>
        <taxon>Pentapetalae</taxon>
        <taxon>asterids</taxon>
        <taxon>lamiids</taxon>
        <taxon>Lamiales</taxon>
        <taxon>Phrymaceae</taxon>
        <taxon>Erythranthe</taxon>
    </lineage>
</organism>
<feature type="non-terminal residue" evidence="1">
    <location>
        <position position="29"/>
    </location>
</feature>
<gene>
    <name evidence="1" type="ORF">MIMGU_mgv1a0148262mg</name>
</gene>
<dbReference type="AlphaFoldDB" id="A0A022RNT3"/>
<evidence type="ECO:0000313" key="2">
    <source>
        <dbReference type="Proteomes" id="UP000030748"/>
    </source>
</evidence>
<proteinExistence type="predicted"/>
<protein>
    <submittedName>
        <fullName evidence="1">Uncharacterized protein</fullName>
    </submittedName>
</protein>
<evidence type="ECO:0000313" key="1">
    <source>
        <dbReference type="EMBL" id="EYU42152.1"/>
    </source>
</evidence>
<dbReference type="EMBL" id="KI630313">
    <property type="protein sequence ID" value="EYU42152.1"/>
    <property type="molecule type" value="Genomic_DNA"/>
</dbReference>
<dbReference type="Proteomes" id="UP000030748">
    <property type="component" value="Unassembled WGS sequence"/>
</dbReference>
<sequence length="29" mass="3248">MLAAKGQSIFSWIADDNFEFEDKGSTIPE</sequence>
<accession>A0A022RNT3</accession>
<keyword evidence="2" id="KW-1185">Reference proteome</keyword>